<dbReference type="InterPro" id="IPR022412">
    <property type="entry name" value="Quinolinate_PRibosylTrfase_N"/>
</dbReference>
<keyword evidence="6 9" id="KW-0328">Glycosyltransferase</keyword>
<dbReference type="FunFam" id="3.20.20.70:FF:000030">
    <property type="entry name" value="Nicotinate-nucleotide pyrophosphorylase, carboxylating"/>
    <property type="match status" value="1"/>
</dbReference>
<keyword evidence="13" id="KW-1185">Reference proteome</keyword>
<dbReference type="InterPro" id="IPR027277">
    <property type="entry name" value="NadC/ModD"/>
</dbReference>
<evidence type="ECO:0000256" key="1">
    <source>
        <dbReference type="ARBA" id="ARBA00003237"/>
    </source>
</evidence>
<dbReference type="UniPathway" id="UPA00253">
    <property type="reaction ID" value="UER00331"/>
</dbReference>
<keyword evidence="7 9" id="KW-0808">Transferase</keyword>
<evidence type="ECO:0000256" key="9">
    <source>
        <dbReference type="PIRNR" id="PIRNR006250"/>
    </source>
</evidence>
<accession>A0A517YV88</accession>
<dbReference type="Gene3D" id="3.20.20.70">
    <property type="entry name" value="Aldolase class I"/>
    <property type="match status" value="1"/>
</dbReference>
<dbReference type="CDD" id="cd01572">
    <property type="entry name" value="QPRTase"/>
    <property type="match status" value="1"/>
</dbReference>
<dbReference type="InterPro" id="IPR002638">
    <property type="entry name" value="Quinolinate_PRibosylTrfase_C"/>
</dbReference>
<dbReference type="Proteomes" id="UP000317369">
    <property type="component" value="Chromosome"/>
</dbReference>
<dbReference type="GO" id="GO:0034213">
    <property type="term" value="P:quinolinate catabolic process"/>
    <property type="evidence" value="ECO:0007669"/>
    <property type="project" value="TreeGrafter"/>
</dbReference>
<dbReference type="InterPro" id="IPR037128">
    <property type="entry name" value="Quinolinate_PRibosylTase_N_sf"/>
</dbReference>
<evidence type="ECO:0000256" key="7">
    <source>
        <dbReference type="ARBA" id="ARBA00022679"/>
    </source>
</evidence>
<dbReference type="SUPFAM" id="SSF51690">
    <property type="entry name" value="Nicotinate/Quinolinate PRTase C-terminal domain-like"/>
    <property type="match status" value="1"/>
</dbReference>
<evidence type="ECO:0000313" key="13">
    <source>
        <dbReference type="Proteomes" id="UP000317369"/>
    </source>
</evidence>
<evidence type="ECO:0000313" key="12">
    <source>
        <dbReference type="EMBL" id="QDU34072.1"/>
    </source>
</evidence>
<evidence type="ECO:0000256" key="5">
    <source>
        <dbReference type="ARBA" id="ARBA00022642"/>
    </source>
</evidence>
<comment type="similarity">
    <text evidence="3 9">Belongs to the NadC/ModD family.</text>
</comment>
<gene>
    <name evidence="12" type="primary">nadC</name>
    <name evidence="12" type="ORF">KS4_21340</name>
</gene>
<dbReference type="PIRSF" id="PIRSF006250">
    <property type="entry name" value="NadC_ModD"/>
    <property type="match status" value="1"/>
</dbReference>
<feature type="domain" description="Quinolinate phosphoribosyl transferase C-terminal" evidence="10">
    <location>
        <begin position="124"/>
        <end position="298"/>
    </location>
</feature>
<evidence type="ECO:0000256" key="4">
    <source>
        <dbReference type="ARBA" id="ARBA00011944"/>
    </source>
</evidence>
<dbReference type="Pfam" id="PF02749">
    <property type="entry name" value="QRPTase_N"/>
    <property type="match status" value="1"/>
</dbReference>
<keyword evidence="5" id="KW-0662">Pyridine nucleotide biosynthesis</keyword>
<dbReference type="RefSeq" id="WP_145077623.1">
    <property type="nucleotide sequence ID" value="NZ_CP036425.1"/>
</dbReference>
<evidence type="ECO:0000259" key="11">
    <source>
        <dbReference type="Pfam" id="PF02749"/>
    </source>
</evidence>
<dbReference type="InterPro" id="IPR004393">
    <property type="entry name" value="NadC"/>
</dbReference>
<comment type="pathway">
    <text evidence="2">Cofactor biosynthesis; NAD(+) biosynthesis; nicotinate D-ribonucleotide from quinolinate: step 1/1.</text>
</comment>
<feature type="domain" description="Quinolinate phosphoribosyl transferase N-terminal" evidence="11">
    <location>
        <begin position="32"/>
        <end position="122"/>
    </location>
</feature>
<sequence>MDINLNDFVTDKQLDNLIMTAMQEDMGVAHLDVTSETFIPADLRGQASMVARETGKLAGIALLHKVAAAYSGSEPTDQIEVELLLPDGSTITQGDTVARFTGSMRRILSMERVALNLVTHLSGVASLTWQYAEKCLDTNAKIYDTRKTIPGLRGLHKYAVRCGGGASHRMGLYDAVLIKDNHIAHLGIDDLHQALTEAVKRAHSKFDNLKFIQVEVDTLNQLKQVLNTGIDMVLLDNMTNEQLREAVVIRDSQDPGVQLEASGRVNLQTVQDIAKTGVDRISVGALTHSAPVFDFGLDIIEQ</sequence>
<evidence type="ECO:0000256" key="6">
    <source>
        <dbReference type="ARBA" id="ARBA00022676"/>
    </source>
</evidence>
<dbReference type="PANTHER" id="PTHR32179:SF3">
    <property type="entry name" value="NICOTINATE-NUCLEOTIDE PYROPHOSPHORYLASE [CARBOXYLATING]"/>
    <property type="match status" value="1"/>
</dbReference>
<proteinExistence type="inferred from homology"/>
<dbReference type="Pfam" id="PF01729">
    <property type="entry name" value="QRPTase_C"/>
    <property type="match status" value="1"/>
</dbReference>
<dbReference type="InterPro" id="IPR036068">
    <property type="entry name" value="Nicotinate_pribotase-like_C"/>
</dbReference>
<name>A0A517YV88_9BACT</name>
<dbReference type="NCBIfam" id="TIGR00078">
    <property type="entry name" value="nadC"/>
    <property type="match status" value="1"/>
</dbReference>
<dbReference type="GO" id="GO:0004514">
    <property type="term" value="F:nicotinate-nucleotide diphosphorylase (carboxylating) activity"/>
    <property type="evidence" value="ECO:0007669"/>
    <property type="project" value="UniProtKB-EC"/>
</dbReference>
<dbReference type="PANTHER" id="PTHR32179">
    <property type="entry name" value="NICOTINATE-NUCLEOTIDE PYROPHOSPHORYLASE [CARBOXYLATING]"/>
    <property type="match status" value="1"/>
</dbReference>
<dbReference type="KEGG" id="pcor:KS4_21340"/>
<comment type="function">
    <text evidence="1">Involved in the catabolism of quinolinic acid (QA).</text>
</comment>
<reference evidence="12 13" key="1">
    <citation type="submission" date="2019-02" db="EMBL/GenBank/DDBJ databases">
        <title>Deep-cultivation of Planctomycetes and their phenomic and genomic characterization uncovers novel biology.</title>
        <authorList>
            <person name="Wiegand S."/>
            <person name="Jogler M."/>
            <person name="Boedeker C."/>
            <person name="Pinto D."/>
            <person name="Vollmers J."/>
            <person name="Rivas-Marin E."/>
            <person name="Kohn T."/>
            <person name="Peeters S.H."/>
            <person name="Heuer A."/>
            <person name="Rast P."/>
            <person name="Oberbeckmann S."/>
            <person name="Bunk B."/>
            <person name="Jeske O."/>
            <person name="Meyerdierks A."/>
            <person name="Storesund J.E."/>
            <person name="Kallscheuer N."/>
            <person name="Luecker S."/>
            <person name="Lage O.M."/>
            <person name="Pohl T."/>
            <person name="Merkel B.J."/>
            <person name="Hornburger P."/>
            <person name="Mueller R.-W."/>
            <person name="Bruemmer F."/>
            <person name="Labrenz M."/>
            <person name="Spormann A.M."/>
            <person name="Op den Camp H."/>
            <person name="Overmann J."/>
            <person name="Amann R."/>
            <person name="Jetten M.S.M."/>
            <person name="Mascher T."/>
            <person name="Medema M.H."/>
            <person name="Devos D.P."/>
            <person name="Kaster A.-K."/>
            <person name="Ovreas L."/>
            <person name="Rohde M."/>
            <person name="Galperin M.Y."/>
            <person name="Jogler C."/>
        </authorList>
    </citation>
    <scope>NUCLEOTIDE SEQUENCE [LARGE SCALE GENOMIC DNA]</scope>
    <source>
        <strain evidence="12 13">KS4</strain>
    </source>
</reference>
<organism evidence="12 13">
    <name type="scientific">Poriferisphaera corsica</name>
    <dbReference type="NCBI Taxonomy" id="2528020"/>
    <lineage>
        <taxon>Bacteria</taxon>
        <taxon>Pseudomonadati</taxon>
        <taxon>Planctomycetota</taxon>
        <taxon>Phycisphaerae</taxon>
        <taxon>Phycisphaerales</taxon>
        <taxon>Phycisphaeraceae</taxon>
        <taxon>Poriferisphaera</taxon>
    </lineage>
</organism>
<dbReference type="Gene3D" id="3.90.1170.20">
    <property type="entry name" value="Quinolinate phosphoribosyl transferase, N-terminal domain"/>
    <property type="match status" value="1"/>
</dbReference>
<evidence type="ECO:0000259" key="10">
    <source>
        <dbReference type="Pfam" id="PF01729"/>
    </source>
</evidence>
<evidence type="ECO:0000256" key="8">
    <source>
        <dbReference type="ARBA" id="ARBA00033102"/>
    </source>
</evidence>
<dbReference type="EMBL" id="CP036425">
    <property type="protein sequence ID" value="QDU34072.1"/>
    <property type="molecule type" value="Genomic_DNA"/>
</dbReference>
<dbReference type="EC" id="2.4.2.19" evidence="4"/>
<dbReference type="GO" id="GO:0005737">
    <property type="term" value="C:cytoplasm"/>
    <property type="evidence" value="ECO:0007669"/>
    <property type="project" value="TreeGrafter"/>
</dbReference>
<dbReference type="OrthoDB" id="9782546at2"/>
<dbReference type="GO" id="GO:0009435">
    <property type="term" value="P:NAD+ biosynthetic process"/>
    <property type="evidence" value="ECO:0007669"/>
    <property type="project" value="UniProtKB-UniPathway"/>
</dbReference>
<protein>
    <recommendedName>
        <fullName evidence="4">nicotinate-nucleotide diphosphorylase (carboxylating)</fullName>
        <ecNumber evidence="4">2.4.2.19</ecNumber>
    </recommendedName>
    <alternativeName>
        <fullName evidence="8">Quinolinate phosphoribosyltransferase [decarboxylating]</fullName>
    </alternativeName>
</protein>
<evidence type="ECO:0000256" key="2">
    <source>
        <dbReference type="ARBA" id="ARBA00004893"/>
    </source>
</evidence>
<evidence type="ECO:0000256" key="3">
    <source>
        <dbReference type="ARBA" id="ARBA00009400"/>
    </source>
</evidence>
<dbReference type="AlphaFoldDB" id="A0A517YV88"/>
<dbReference type="InterPro" id="IPR013785">
    <property type="entry name" value="Aldolase_TIM"/>
</dbReference>
<dbReference type="SUPFAM" id="SSF54675">
    <property type="entry name" value="Nicotinate/Quinolinate PRTase N-terminal domain-like"/>
    <property type="match status" value="1"/>
</dbReference>